<protein>
    <submittedName>
        <fullName evidence="6">ABC transporter ATP-binding protein</fullName>
    </submittedName>
</protein>
<dbReference type="GO" id="GO:0005524">
    <property type="term" value="F:ATP binding"/>
    <property type="evidence" value="ECO:0007669"/>
    <property type="project" value="UniProtKB-KW"/>
</dbReference>
<keyword evidence="3" id="KW-0547">Nucleotide-binding</keyword>
<reference evidence="6 7" key="1">
    <citation type="journal article" date="2019" name="Nat. Microbiol.">
        <title>Mediterranean grassland soil C-N compound turnover is dependent on rainfall and depth, and is mediated by genomically divergent microorganisms.</title>
        <authorList>
            <person name="Diamond S."/>
            <person name="Andeer P.F."/>
            <person name="Li Z."/>
            <person name="Crits-Christoph A."/>
            <person name="Burstein D."/>
            <person name="Anantharaman K."/>
            <person name="Lane K.R."/>
            <person name="Thomas B.C."/>
            <person name="Pan C."/>
            <person name="Northen T.R."/>
            <person name="Banfield J.F."/>
        </authorList>
    </citation>
    <scope>NUCLEOTIDE SEQUENCE [LARGE SCALE GENOMIC DNA]</scope>
    <source>
        <strain evidence="6">NP_3</strain>
    </source>
</reference>
<comment type="caution">
    <text evidence="6">The sequence shown here is derived from an EMBL/GenBank/DDBJ whole genome shotgun (WGS) entry which is preliminary data.</text>
</comment>
<comment type="similarity">
    <text evidence="1">Belongs to the ABC transporter superfamily.</text>
</comment>
<dbReference type="Gene3D" id="3.40.50.300">
    <property type="entry name" value="P-loop containing nucleotide triphosphate hydrolases"/>
    <property type="match status" value="1"/>
</dbReference>
<dbReference type="InterPro" id="IPR003439">
    <property type="entry name" value="ABC_transporter-like_ATP-bd"/>
</dbReference>
<evidence type="ECO:0000256" key="2">
    <source>
        <dbReference type="ARBA" id="ARBA00022448"/>
    </source>
</evidence>
<evidence type="ECO:0000259" key="5">
    <source>
        <dbReference type="PROSITE" id="PS50893"/>
    </source>
</evidence>
<dbReference type="SUPFAM" id="SSF52540">
    <property type="entry name" value="P-loop containing nucleoside triphosphate hydrolases"/>
    <property type="match status" value="1"/>
</dbReference>
<dbReference type="AlphaFoldDB" id="A0A537K5D2"/>
<dbReference type="InterPro" id="IPR027417">
    <property type="entry name" value="P-loop_NTPase"/>
</dbReference>
<evidence type="ECO:0000256" key="3">
    <source>
        <dbReference type="ARBA" id="ARBA00022741"/>
    </source>
</evidence>
<sequence>MILADALSRRYGDRLAIREVSFKARPGEILGFLGPNGAGKTTTMRILTGFLAPTSGRASVADFDVVDQPLEAKRRLGYLPETLPLYDDLTAREYLGFVARLKGVDRRKIGDAIDRAMTLCGITDVADRLIRNLSRGYRQRVGLAQAIVHDPPVLILDEPTSAMDPRQIVEIRNVIKGLRGSHTIILSTHILPEATAVCDRVIIINEGRVVAVDTYEQLAARLRRSEKTLVRVARPDGRLTGRLAALRGAVHVTPGEGTGEVIVEAGLGADLREEIARTVVEAGAGLLELRPLAMSLEDVFLRLVTHEEAAEAPRA</sequence>
<dbReference type="Proteomes" id="UP000318509">
    <property type="component" value="Unassembled WGS sequence"/>
</dbReference>
<dbReference type="CDD" id="cd03230">
    <property type="entry name" value="ABC_DR_subfamily_A"/>
    <property type="match status" value="1"/>
</dbReference>
<gene>
    <name evidence="6" type="ORF">E6H00_05725</name>
</gene>
<keyword evidence="2" id="KW-0813">Transport</keyword>
<evidence type="ECO:0000313" key="6">
    <source>
        <dbReference type="EMBL" id="TMI90944.1"/>
    </source>
</evidence>
<keyword evidence="4 6" id="KW-0067">ATP-binding</keyword>
<feature type="domain" description="ABC transporter" evidence="5">
    <location>
        <begin position="2"/>
        <end position="231"/>
    </location>
</feature>
<dbReference type="GO" id="GO:0016887">
    <property type="term" value="F:ATP hydrolysis activity"/>
    <property type="evidence" value="ECO:0007669"/>
    <property type="project" value="InterPro"/>
</dbReference>
<dbReference type="PANTHER" id="PTHR43335">
    <property type="entry name" value="ABC TRANSPORTER, ATP-BINDING PROTEIN"/>
    <property type="match status" value="1"/>
</dbReference>
<dbReference type="SMART" id="SM00382">
    <property type="entry name" value="AAA"/>
    <property type="match status" value="1"/>
</dbReference>
<dbReference type="PANTHER" id="PTHR43335:SF4">
    <property type="entry name" value="ABC TRANSPORTER, ATP-BINDING PROTEIN"/>
    <property type="match status" value="1"/>
</dbReference>
<evidence type="ECO:0000256" key="1">
    <source>
        <dbReference type="ARBA" id="ARBA00005417"/>
    </source>
</evidence>
<evidence type="ECO:0000256" key="4">
    <source>
        <dbReference type="ARBA" id="ARBA00022840"/>
    </source>
</evidence>
<dbReference type="InterPro" id="IPR003593">
    <property type="entry name" value="AAA+_ATPase"/>
</dbReference>
<dbReference type="EMBL" id="VBAK01000106">
    <property type="protein sequence ID" value="TMI90944.1"/>
    <property type="molecule type" value="Genomic_DNA"/>
</dbReference>
<proteinExistence type="inferred from homology"/>
<dbReference type="PROSITE" id="PS50893">
    <property type="entry name" value="ABC_TRANSPORTER_2"/>
    <property type="match status" value="1"/>
</dbReference>
<accession>A0A537K5D2</accession>
<evidence type="ECO:0000313" key="7">
    <source>
        <dbReference type="Proteomes" id="UP000318509"/>
    </source>
</evidence>
<organism evidence="6 7">
    <name type="scientific">Candidatus Segetimicrobium genomatis</name>
    <dbReference type="NCBI Taxonomy" id="2569760"/>
    <lineage>
        <taxon>Bacteria</taxon>
        <taxon>Bacillati</taxon>
        <taxon>Candidatus Sysuimicrobiota</taxon>
        <taxon>Candidatus Sysuimicrobiia</taxon>
        <taxon>Candidatus Sysuimicrobiales</taxon>
        <taxon>Candidatus Segetimicrobiaceae</taxon>
        <taxon>Candidatus Segetimicrobium</taxon>
    </lineage>
</organism>
<dbReference type="Pfam" id="PF00005">
    <property type="entry name" value="ABC_tran"/>
    <property type="match status" value="1"/>
</dbReference>
<name>A0A537K5D2_9BACT</name>